<reference evidence="2" key="1">
    <citation type="submission" date="2021-09" db="EMBL/GenBank/DDBJ databases">
        <authorList>
            <consortium name="AG Swart"/>
            <person name="Singh M."/>
            <person name="Singh A."/>
            <person name="Seah K."/>
            <person name="Emmerich C."/>
        </authorList>
    </citation>
    <scope>NUCLEOTIDE SEQUENCE</scope>
    <source>
        <strain evidence="2">ATCC30299</strain>
    </source>
</reference>
<feature type="chain" id="PRO_5043784568" evidence="1">
    <location>
        <begin position="24"/>
        <end position="182"/>
    </location>
</feature>
<evidence type="ECO:0000256" key="1">
    <source>
        <dbReference type="SAM" id="SignalP"/>
    </source>
</evidence>
<protein>
    <submittedName>
        <fullName evidence="2">Uncharacterized protein</fullName>
    </submittedName>
</protein>
<comment type="caution">
    <text evidence="2">The sequence shown here is derived from an EMBL/GenBank/DDBJ whole genome shotgun (WGS) entry which is preliminary data.</text>
</comment>
<gene>
    <name evidence="2" type="ORF">BSTOLATCC_MIC38552</name>
</gene>
<dbReference type="AlphaFoldDB" id="A0AAU9JWK9"/>
<accession>A0AAU9JWK9</accession>
<keyword evidence="3" id="KW-1185">Reference proteome</keyword>
<proteinExistence type="predicted"/>
<name>A0AAU9JWK9_9CILI</name>
<keyword evidence="1" id="KW-0732">Signal</keyword>
<feature type="signal peptide" evidence="1">
    <location>
        <begin position="1"/>
        <end position="23"/>
    </location>
</feature>
<organism evidence="2 3">
    <name type="scientific">Blepharisma stoltei</name>
    <dbReference type="NCBI Taxonomy" id="1481888"/>
    <lineage>
        <taxon>Eukaryota</taxon>
        <taxon>Sar</taxon>
        <taxon>Alveolata</taxon>
        <taxon>Ciliophora</taxon>
        <taxon>Postciliodesmatophora</taxon>
        <taxon>Heterotrichea</taxon>
        <taxon>Heterotrichida</taxon>
        <taxon>Blepharismidae</taxon>
        <taxon>Blepharisma</taxon>
    </lineage>
</organism>
<dbReference type="Proteomes" id="UP001162131">
    <property type="component" value="Unassembled WGS sequence"/>
</dbReference>
<dbReference type="EMBL" id="CAJZBQ010000038">
    <property type="protein sequence ID" value="CAG9325289.1"/>
    <property type="molecule type" value="Genomic_DNA"/>
</dbReference>
<evidence type="ECO:0000313" key="2">
    <source>
        <dbReference type="EMBL" id="CAG9325289.1"/>
    </source>
</evidence>
<evidence type="ECO:0000313" key="3">
    <source>
        <dbReference type="Proteomes" id="UP001162131"/>
    </source>
</evidence>
<sequence length="182" mass="20839">MEIPPNRAVLLFFLHFFAFDVNLKPRKWGHSWAGRQTFVSNGALSITQQDRFSQNFTFQASGISFGGWTYLSYAVSYESSIKSLWAYANNREIITRGFPDLLLRDMVNSTLFIGRSSKSHFKGFLYKLQIWKNSGNKLEDPENLETCEFSLGDCLSPCKINEFYSVEHDKCKSCPISCNKGL</sequence>